<dbReference type="AlphaFoldDB" id="A0A251SAZ9"/>
<gene>
    <name evidence="7" type="ORF">HannXRQ_Chr15g0489611</name>
    <name evidence="6" type="ORF">HanXRQr2_Chr00c184g0834171</name>
</gene>
<feature type="domain" description="NPH3" evidence="5">
    <location>
        <begin position="222"/>
        <end position="509"/>
    </location>
</feature>
<organism evidence="7 8">
    <name type="scientific">Helianthus annuus</name>
    <name type="common">Common sunflower</name>
    <dbReference type="NCBI Taxonomy" id="4232"/>
    <lineage>
        <taxon>Eukaryota</taxon>
        <taxon>Viridiplantae</taxon>
        <taxon>Streptophyta</taxon>
        <taxon>Embryophyta</taxon>
        <taxon>Tracheophyta</taxon>
        <taxon>Spermatophyta</taxon>
        <taxon>Magnoliopsida</taxon>
        <taxon>eudicotyledons</taxon>
        <taxon>Gunneridae</taxon>
        <taxon>Pentapetalae</taxon>
        <taxon>asterids</taxon>
        <taxon>campanulids</taxon>
        <taxon>Asterales</taxon>
        <taxon>Asteraceae</taxon>
        <taxon>Asteroideae</taxon>
        <taxon>Heliantheae alliance</taxon>
        <taxon>Heliantheae</taxon>
        <taxon>Helianthus</taxon>
    </lineage>
</organism>
<comment type="similarity">
    <text evidence="3">Belongs to the NPH3 family.</text>
</comment>
<dbReference type="EMBL" id="MNCJ02000184">
    <property type="protein sequence ID" value="KAF5824161.1"/>
    <property type="molecule type" value="Genomic_DNA"/>
</dbReference>
<dbReference type="PROSITE" id="PS50097">
    <property type="entry name" value="BTB"/>
    <property type="match status" value="1"/>
</dbReference>
<comment type="pathway">
    <text evidence="1">Protein modification; protein ubiquitination.</text>
</comment>
<evidence type="ECO:0000313" key="6">
    <source>
        <dbReference type="EMBL" id="KAF5824161.1"/>
    </source>
</evidence>
<keyword evidence="2" id="KW-0833">Ubl conjugation pathway</keyword>
<dbReference type="InterPro" id="IPR011333">
    <property type="entry name" value="SKP1/BTB/POZ_sf"/>
</dbReference>
<dbReference type="Pfam" id="PF03000">
    <property type="entry name" value="NPH3"/>
    <property type="match status" value="1"/>
</dbReference>
<reference evidence="7" key="2">
    <citation type="submission" date="2017-02" db="EMBL/GenBank/DDBJ databases">
        <title>Sunflower complete genome.</title>
        <authorList>
            <person name="Langlade N."/>
            <person name="Munos S."/>
        </authorList>
    </citation>
    <scope>NUCLEOTIDE SEQUENCE [LARGE SCALE GENOMIC DNA]</scope>
    <source>
        <tissue evidence="7">Leaves</tissue>
    </source>
</reference>
<dbReference type="SUPFAM" id="SSF54695">
    <property type="entry name" value="POZ domain"/>
    <property type="match status" value="1"/>
</dbReference>
<dbReference type="OrthoDB" id="624345at2759"/>
<evidence type="ECO:0000313" key="7">
    <source>
        <dbReference type="EMBL" id="OTF96029.1"/>
    </source>
</evidence>
<dbReference type="InterPro" id="IPR043454">
    <property type="entry name" value="NPH3/RPT2-like"/>
</dbReference>
<protein>
    <submittedName>
        <fullName evidence="6">BTB/POZ domain, NPH3 domain-containing protein</fullName>
    </submittedName>
    <submittedName>
        <fullName evidence="7">Putative phototropic-responsive NPH3 family protein</fullName>
    </submittedName>
</protein>
<dbReference type="GO" id="GO:0016567">
    <property type="term" value="P:protein ubiquitination"/>
    <property type="evidence" value="ECO:0007669"/>
    <property type="project" value="UniProtKB-UniPathway"/>
</dbReference>
<dbReference type="PROSITE" id="PS51649">
    <property type="entry name" value="NPH3"/>
    <property type="match status" value="1"/>
</dbReference>
<dbReference type="Gene3D" id="3.30.710.10">
    <property type="entry name" value="Potassium Channel Kv1.1, Chain A"/>
    <property type="match status" value="1"/>
</dbReference>
<evidence type="ECO:0000313" key="8">
    <source>
        <dbReference type="Proteomes" id="UP000215914"/>
    </source>
</evidence>
<sequence length="641" mass="72087">MASDVPESSKRQAWFCTTGLPSDVVVDVGDMTFHLHKFPLMAKSKKLHEMITEQEKNHTAETVSENSNNEEIREETDTEHAHITLPDFPGGSEAFEAAVKYCYAVKIELTPLNVAPLRCAGEVLEMTEEYSEDNLVSKTERFLSQTVFKSLKNSIKMLKSCEDLLPLVDSLGIVQRCIDSIVSKASSSDPSLFGWPVHDAISFDGAASSRETSSRRNGTGGDKWFDELKNLSPELFKRLIVAIKSRDLNPEIVENCLISYAKTRIPGVNRAGRRSSSSSIPSEVEQKELLETIVTNLPEENGLRSSQAVTIFFGMLRAANILNASDACRATLEKKIGLQLEQSTLDDLLIPSYSYLKETLYDVDCVQRILAHFLHRVEQMTTTADVDVIDDEDAGDEQNRNRFVELMLVGKLIDGYLSEIASDTNLKPEKFLELAFALPEQARVYDDGLYRAVDVYLKAHPWLKEADREKICGVMDCRKLTLEACTHAAQNERLPLRAVVQVLFFEQLQLRQAIAGTLMSVDTGQTDMQTVPVEQQDESVVEGEVVRHLGSTWTAAVRENQVLRLDMDSMRTRVHHLERECSTMRKAIAKIDKVDPVVTNGRRGSIWKNFGCKFKTQVCDSQEPTLVQARKTRTHKHLKQQ</sequence>
<feature type="domain" description="BTB" evidence="4">
    <location>
        <begin position="22"/>
        <end position="111"/>
    </location>
</feature>
<proteinExistence type="inferred from homology"/>
<evidence type="ECO:0000259" key="4">
    <source>
        <dbReference type="PROSITE" id="PS50097"/>
    </source>
</evidence>
<keyword evidence="8" id="KW-1185">Reference proteome</keyword>
<evidence type="ECO:0000256" key="3">
    <source>
        <dbReference type="PROSITE-ProRule" id="PRU00982"/>
    </source>
</evidence>
<dbReference type="UniPathway" id="UPA00143"/>
<dbReference type="InterPro" id="IPR027356">
    <property type="entry name" value="NPH3_dom"/>
</dbReference>
<dbReference type="InterPro" id="IPR000210">
    <property type="entry name" value="BTB/POZ_dom"/>
</dbReference>
<dbReference type="InParanoid" id="A0A251SAZ9"/>
<evidence type="ECO:0000259" key="5">
    <source>
        <dbReference type="PROSITE" id="PS51649"/>
    </source>
</evidence>
<accession>A0A251SAZ9</accession>
<evidence type="ECO:0000256" key="1">
    <source>
        <dbReference type="ARBA" id="ARBA00004906"/>
    </source>
</evidence>
<dbReference type="SMART" id="SM00225">
    <property type="entry name" value="BTB"/>
    <property type="match status" value="1"/>
</dbReference>
<name>A0A251SAZ9_HELAN</name>
<dbReference type="EMBL" id="CM007904">
    <property type="protein sequence ID" value="OTF96029.1"/>
    <property type="molecule type" value="Genomic_DNA"/>
</dbReference>
<dbReference type="PANTHER" id="PTHR32370">
    <property type="entry name" value="OS12G0117600 PROTEIN"/>
    <property type="match status" value="1"/>
</dbReference>
<reference evidence="6" key="3">
    <citation type="submission" date="2020-06" db="EMBL/GenBank/DDBJ databases">
        <title>Helianthus annuus Genome sequencing and assembly Release 2.</title>
        <authorList>
            <person name="Gouzy J."/>
            <person name="Langlade N."/>
            <person name="Munos S."/>
        </authorList>
    </citation>
    <scope>NUCLEOTIDE SEQUENCE</scope>
    <source>
        <tissue evidence="6">Leaves</tissue>
    </source>
</reference>
<evidence type="ECO:0000256" key="2">
    <source>
        <dbReference type="ARBA" id="ARBA00022786"/>
    </source>
</evidence>
<reference evidence="6 8" key="1">
    <citation type="journal article" date="2017" name="Nature">
        <title>The sunflower genome provides insights into oil metabolism, flowering and Asterid evolution.</title>
        <authorList>
            <person name="Badouin H."/>
            <person name="Gouzy J."/>
            <person name="Grassa C.J."/>
            <person name="Murat F."/>
            <person name="Staton S.E."/>
            <person name="Cottret L."/>
            <person name="Lelandais-Briere C."/>
            <person name="Owens G.L."/>
            <person name="Carrere S."/>
            <person name="Mayjonade B."/>
            <person name="Legrand L."/>
            <person name="Gill N."/>
            <person name="Kane N.C."/>
            <person name="Bowers J.E."/>
            <person name="Hubner S."/>
            <person name="Bellec A."/>
            <person name="Berard A."/>
            <person name="Berges H."/>
            <person name="Blanchet N."/>
            <person name="Boniface M.C."/>
            <person name="Brunel D."/>
            <person name="Catrice O."/>
            <person name="Chaidir N."/>
            <person name="Claudel C."/>
            <person name="Donnadieu C."/>
            <person name="Faraut T."/>
            <person name="Fievet G."/>
            <person name="Helmstetter N."/>
            <person name="King M."/>
            <person name="Knapp S.J."/>
            <person name="Lai Z."/>
            <person name="Le Paslier M.C."/>
            <person name="Lippi Y."/>
            <person name="Lorenzon L."/>
            <person name="Mandel J.R."/>
            <person name="Marage G."/>
            <person name="Marchand G."/>
            <person name="Marquand E."/>
            <person name="Bret-Mestries E."/>
            <person name="Morien E."/>
            <person name="Nambeesan S."/>
            <person name="Nguyen T."/>
            <person name="Pegot-Espagnet P."/>
            <person name="Pouilly N."/>
            <person name="Raftis F."/>
            <person name="Sallet E."/>
            <person name="Schiex T."/>
            <person name="Thomas J."/>
            <person name="Vandecasteele C."/>
            <person name="Vares D."/>
            <person name="Vear F."/>
            <person name="Vautrin S."/>
            <person name="Crespi M."/>
            <person name="Mangin B."/>
            <person name="Burke J.M."/>
            <person name="Salse J."/>
            <person name="Munos S."/>
            <person name="Vincourt P."/>
            <person name="Rieseberg L.H."/>
            <person name="Langlade N.B."/>
        </authorList>
    </citation>
    <scope>NUCLEOTIDE SEQUENCE [LARGE SCALE GENOMIC DNA]</scope>
    <source>
        <strain evidence="8">cv. SF193</strain>
        <tissue evidence="6">Leaves</tissue>
    </source>
</reference>
<dbReference type="OMA" id="PAMEGRW"/>
<dbReference type="Proteomes" id="UP000215914">
    <property type="component" value="Chromosome 15"/>
</dbReference>
<dbReference type="Pfam" id="PF00651">
    <property type="entry name" value="BTB"/>
    <property type="match status" value="1"/>
</dbReference>